<evidence type="ECO:0000313" key="3">
    <source>
        <dbReference type="Proteomes" id="UP000318571"/>
    </source>
</evidence>
<evidence type="ECO:0000313" key="2">
    <source>
        <dbReference type="EMBL" id="TRY78234.1"/>
    </source>
</evidence>
<sequence length="75" mass="8336">SSEAQLTETQSAYGSKSSKLITRLVLSGHESRYELVHGFQVCNRLTPRAKMRSHGEDGPKNKTIWPCSPESFTIA</sequence>
<name>A0A553PKM2_TIGCA</name>
<proteinExistence type="predicted"/>
<keyword evidence="3" id="KW-1185">Reference proteome</keyword>
<protein>
    <submittedName>
        <fullName evidence="2">Uncharacterized protein</fullName>
    </submittedName>
</protein>
<organism evidence="2 3">
    <name type="scientific">Tigriopus californicus</name>
    <name type="common">Marine copepod</name>
    <dbReference type="NCBI Taxonomy" id="6832"/>
    <lineage>
        <taxon>Eukaryota</taxon>
        <taxon>Metazoa</taxon>
        <taxon>Ecdysozoa</taxon>
        <taxon>Arthropoda</taxon>
        <taxon>Crustacea</taxon>
        <taxon>Multicrustacea</taxon>
        <taxon>Hexanauplia</taxon>
        <taxon>Copepoda</taxon>
        <taxon>Harpacticoida</taxon>
        <taxon>Harpacticidae</taxon>
        <taxon>Tigriopus</taxon>
    </lineage>
</organism>
<feature type="region of interest" description="Disordered" evidence="1">
    <location>
        <begin position="50"/>
        <end position="75"/>
    </location>
</feature>
<dbReference type="AlphaFoldDB" id="A0A553PKM2"/>
<dbReference type="Proteomes" id="UP000318571">
    <property type="component" value="Chromosome 11"/>
</dbReference>
<accession>A0A553PKM2</accession>
<dbReference type="EMBL" id="VCGU01000003">
    <property type="protein sequence ID" value="TRY78234.1"/>
    <property type="molecule type" value="Genomic_DNA"/>
</dbReference>
<reference evidence="2 3" key="1">
    <citation type="journal article" date="2018" name="Nat. Ecol. Evol.">
        <title>Genomic signatures of mitonuclear coevolution across populations of Tigriopus californicus.</title>
        <authorList>
            <person name="Barreto F.S."/>
            <person name="Watson E.T."/>
            <person name="Lima T.G."/>
            <person name="Willett C.S."/>
            <person name="Edmands S."/>
            <person name="Li W."/>
            <person name="Burton R.S."/>
        </authorList>
    </citation>
    <scope>NUCLEOTIDE SEQUENCE [LARGE SCALE GENOMIC DNA]</scope>
    <source>
        <strain evidence="2 3">San Diego</strain>
    </source>
</reference>
<feature type="non-terminal residue" evidence="2">
    <location>
        <position position="1"/>
    </location>
</feature>
<gene>
    <name evidence="2" type="ORF">TCAL_08961</name>
</gene>
<evidence type="ECO:0000256" key="1">
    <source>
        <dbReference type="SAM" id="MobiDB-lite"/>
    </source>
</evidence>
<comment type="caution">
    <text evidence="2">The sequence shown here is derived from an EMBL/GenBank/DDBJ whole genome shotgun (WGS) entry which is preliminary data.</text>
</comment>